<dbReference type="GO" id="GO:0005886">
    <property type="term" value="C:plasma membrane"/>
    <property type="evidence" value="ECO:0007669"/>
    <property type="project" value="UniProtKB-SubCell"/>
</dbReference>
<dbReference type="Pfam" id="PF20966">
    <property type="entry name" value="MASE6"/>
    <property type="match status" value="1"/>
</dbReference>
<feature type="domain" description="GGDEF" evidence="5">
    <location>
        <begin position="213"/>
        <end position="346"/>
    </location>
</feature>
<protein>
    <recommendedName>
        <fullName evidence="3">diguanylate cyclase</fullName>
        <ecNumber evidence="3">2.7.7.65</ecNumber>
    </recommendedName>
</protein>
<dbReference type="PANTHER" id="PTHR45138">
    <property type="entry name" value="REGULATORY COMPONENTS OF SENSORY TRANSDUCTION SYSTEM"/>
    <property type="match status" value="1"/>
</dbReference>
<dbReference type="InterPro" id="IPR029787">
    <property type="entry name" value="Nucleotide_cyclase"/>
</dbReference>
<dbReference type="Proteomes" id="UP000185766">
    <property type="component" value="Unassembled WGS sequence"/>
</dbReference>
<dbReference type="InterPro" id="IPR048435">
    <property type="entry name" value="MASE6"/>
</dbReference>
<dbReference type="SUPFAM" id="SSF55073">
    <property type="entry name" value="Nucleotide cyclase"/>
    <property type="match status" value="1"/>
</dbReference>
<evidence type="ECO:0000313" key="7">
    <source>
        <dbReference type="Proteomes" id="UP000185766"/>
    </source>
</evidence>
<feature type="transmembrane region" description="Helical" evidence="4">
    <location>
        <begin position="122"/>
        <end position="141"/>
    </location>
</feature>
<dbReference type="InterPro" id="IPR000160">
    <property type="entry name" value="GGDEF_dom"/>
</dbReference>
<dbReference type="STRING" id="1429083.GCA_001885685_03183"/>
<comment type="cofactor">
    <cofactor evidence="1">
        <name>Mg(2+)</name>
        <dbReference type="ChEBI" id="CHEBI:18420"/>
    </cofactor>
</comment>
<organism evidence="6 7">
    <name type="scientific">Atopomonas hussainii</name>
    <dbReference type="NCBI Taxonomy" id="1429083"/>
    <lineage>
        <taxon>Bacteria</taxon>
        <taxon>Pseudomonadati</taxon>
        <taxon>Pseudomonadota</taxon>
        <taxon>Gammaproteobacteria</taxon>
        <taxon>Pseudomonadales</taxon>
        <taxon>Pseudomonadaceae</taxon>
        <taxon>Atopomonas</taxon>
    </lineage>
</organism>
<dbReference type="Gene3D" id="3.30.70.270">
    <property type="match status" value="1"/>
</dbReference>
<feature type="transmembrane region" description="Helical" evidence="4">
    <location>
        <begin position="46"/>
        <end position="64"/>
    </location>
</feature>
<dbReference type="EC" id="2.7.7.65" evidence="3"/>
<dbReference type="SMART" id="SM00267">
    <property type="entry name" value="GGDEF"/>
    <property type="match status" value="1"/>
</dbReference>
<dbReference type="GO" id="GO:1902201">
    <property type="term" value="P:negative regulation of bacterial-type flagellum-dependent cell motility"/>
    <property type="evidence" value="ECO:0007669"/>
    <property type="project" value="TreeGrafter"/>
</dbReference>
<feature type="transmembrane region" description="Helical" evidence="4">
    <location>
        <begin position="21"/>
        <end position="40"/>
    </location>
</feature>
<feature type="transmembrane region" description="Helical" evidence="4">
    <location>
        <begin position="76"/>
        <end position="93"/>
    </location>
</feature>
<keyword evidence="7" id="KW-1185">Reference proteome</keyword>
<comment type="subcellular location">
    <subcellularLocation>
        <location evidence="2">Cell inner membrane</location>
    </subcellularLocation>
</comment>
<dbReference type="CDD" id="cd01949">
    <property type="entry name" value="GGDEF"/>
    <property type="match status" value="1"/>
</dbReference>
<keyword evidence="4" id="KW-0472">Membrane</keyword>
<dbReference type="Pfam" id="PF00990">
    <property type="entry name" value="GGDEF"/>
    <property type="match status" value="1"/>
</dbReference>
<evidence type="ECO:0000313" key="6">
    <source>
        <dbReference type="EMBL" id="SEL56509.1"/>
    </source>
</evidence>
<evidence type="ECO:0000256" key="4">
    <source>
        <dbReference type="SAM" id="Phobius"/>
    </source>
</evidence>
<accession>A0A1H7R8N2</accession>
<sequence length="359" mass="40054">MSKPHAFDTTVGLFETGQRSMMLYLLLWTAAVLLLFAGLQWQDGNWLFAGLEVACSLLLAFSALRVRRMSRITWLIYAYLLPTSAFLLYIIVMPDASKTAFVWLYSIPPLAYLLLGKMRGLLISVPFLMLGFAAYLSQFGWPSNAHQMIDLGNAVLCALAILVFVHLYESRRQEAYAALALQARVDSLTGLANRAHFQQTLQHGLAAAERSGLPQVLVIMDIDHFKRINDQYGHQAGDQALQQVSKCLRERVRLSDSVGRIGGEEFAILLHNTELHAAEPMIQALREQIANTPLQLGEDTLTLSATFGLAQWPADGRSMNELFRKADMRLYRGKQGGRNRLVCDDHSSLSANHTSTSQD</sequence>
<dbReference type="InterPro" id="IPR043128">
    <property type="entry name" value="Rev_trsase/Diguanyl_cyclase"/>
</dbReference>
<gene>
    <name evidence="6" type="ORF">SAMN05216214_11450</name>
</gene>
<dbReference type="PROSITE" id="PS50887">
    <property type="entry name" value="GGDEF"/>
    <property type="match status" value="1"/>
</dbReference>
<keyword evidence="4" id="KW-0812">Transmembrane</keyword>
<dbReference type="GO" id="GO:0052621">
    <property type="term" value="F:diguanylate cyclase activity"/>
    <property type="evidence" value="ECO:0007669"/>
    <property type="project" value="UniProtKB-EC"/>
</dbReference>
<dbReference type="PANTHER" id="PTHR45138:SF24">
    <property type="entry name" value="DIGUANYLATE CYCLASE DGCC-RELATED"/>
    <property type="match status" value="1"/>
</dbReference>
<feature type="transmembrane region" description="Helical" evidence="4">
    <location>
        <begin position="147"/>
        <end position="168"/>
    </location>
</feature>
<dbReference type="NCBIfam" id="TIGR00254">
    <property type="entry name" value="GGDEF"/>
    <property type="match status" value="1"/>
</dbReference>
<evidence type="ECO:0000256" key="1">
    <source>
        <dbReference type="ARBA" id="ARBA00001946"/>
    </source>
</evidence>
<keyword evidence="4" id="KW-1133">Transmembrane helix</keyword>
<dbReference type="GO" id="GO:0043709">
    <property type="term" value="P:cell adhesion involved in single-species biofilm formation"/>
    <property type="evidence" value="ECO:0007669"/>
    <property type="project" value="TreeGrafter"/>
</dbReference>
<feature type="transmembrane region" description="Helical" evidence="4">
    <location>
        <begin position="99"/>
        <end position="115"/>
    </location>
</feature>
<dbReference type="RefSeq" id="WP_074869667.1">
    <property type="nucleotide sequence ID" value="NZ_FOAS01000014.1"/>
</dbReference>
<dbReference type="AlphaFoldDB" id="A0A1H7R8N2"/>
<evidence type="ECO:0000259" key="5">
    <source>
        <dbReference type="PROSITE" id="PS50887"/>
    </source>
</evidence>
<evidence type="ECO:0000256" key="2">
    <source>
        <dbReference type="ARBA" id="ARBA00004533"/>
    </source>
</evidence>
<dbReference type="EMBL" id="FOAS01000014">
    <property type="protein sequence ID" value="SEL56509.1"/>
    <property type="molecule type" value="Genomic_DNA"/>
</dbReference>
<dbReference type="InterPro" id="IPR050469">
    <property type="entry name" value="Diguanylate_Cyclase"/>
</dbReference>
<reference evidence="6 7" key="1">
    <citation type="submission" date="2016-10" db="EMBL/GenBank/DDBJ databases">
        <authorList>
            <person name="de Groot N.N."/>
        </authorList>
    </citation>
    <scope>NUCLEOTIDE SEQUENCE [LARGE SCALE GENOMIC DNA]</scope>
    <source>
        <strain evidence="6 7">JCM 19513</strain>
    </source>
</reference>
<dbReference type="FunFam" id="3.30.70.270:FF:000001">
    <property type="entry name" value="Diguanylate cyclase domain protein"/>
    <property type="match status" value="1"/>
</dbReference>
<proteinExistence type="predicted"/>
<name>A0A1H7R8N2_9GAMM</name>
<evidence type="ECO:0000256" key="3">
    <source>
        <dbReference type="ARBA" id="ARBA00012528"/>
    </source>
</evidence>